<proteinExistence type="predicted"/>
<sequence>MACADGSYLSVIGTVKVRVIDAQIAVTCGDGRSFTDSYRLVTALTDAHRYPATVLVGLYHERWEHESAYYALRHTIMNGRDLRSGDPAGIEQEMWSLLSLYQAQRTVMVEAAESLPGTDPDRCCFSIALHTARDQVIQATGIATTDTDTLLGTIGRRILTGLLPPRRQRVSTRKVKSAMSATASDATTATPTPVVPLPASTSPSSNPQISRPRRPGSPGTTGLPPLPHGADIASWPCSRKTPRVSGDPAKSPPTSATSPWRPCADN</sequence>
<feature type="compositionally biased region" description="Low complexity" evidence="1">
    <location>
        <begin position="248"/>
        <end position="259"/>
    </location>
</feature>
<feature type="compositionally biased region" description="Basic residues" evidence="1">
    <location>
        <begin position="166"/>
        <end position="176"/>
    </location>
</feature>
<organism evidence="2 3">
    <name type="scientific">Streptomyces gossypii</name>
    <dbReference type="NCBI Taxonomy" id="2883101"/>
    <lineage>
        <taxon>Bacteria</taxon>
        <taxon>Bacillati</taxon>
        <taxon>Actinomycetota</taxon>
        <taxon>Actinomycetes</taxon>
        <taxon>Kitasatosporales</taxon>
        <taxon>Streptomycetaceae</taxon>
        <taxon>Streptomyces</taxon>
    </lineage>
</organism>
<evidence type="ECO:0000313" key="2">
    <source>
        <dbReference type="EMBL" id="MCT2589644.1"/>
    </source>
</evidence>
<keyword evidence="3" id="KW-1185">Reference proteome</keyword>
<name>A0ABT2JQV2_9ACTN</name>
<comment type="caution">
    <text evidence="2">The sequence shown here is derived from an EMBL/GenBank/DDBJ whole genome shotgun (WGS) entry which is preliminary data.</text>
</comment>
<reference evidence="2 3" key="1">
    <citation type="submission" date="2021-10" db="EMBL/GenBank/DDBJ databases">
        <title>Streptomyces gossypii sp. nov., isolated from soil collected from cotton field.</title>
        <authorList>
            <person name="Ge X."/>
            <person name="Chen X."/>
            <person name="Liu W."/>
        </authorList>
    </citation>
    <scope>NUCLEOTIDE SEQUENCE [LARGE SCALE GENOMIC DNA]</scope>
    <source>
        <strain evidence="2 3">N2-109</strain>
    </source>
</reference>
<protein>
    <recommendedName>
        <fullName evidence="4">Transposase</fullName>
    </recommendedName>
</protein>
<accession>A0ABT2JQV2</accession>
<dbReference type="EMBL" id="JAJAGO010000003">
    <property type="protein sequence ID" value="MCT2589644.1"/>
    <property type="molecule type" value="Genomic_DNA"/>
</dbReference>
<dbReference type="Proteomes" id="UP001156389">
    <property type="component" value="Unassembled WGS sequence"/>
</dbReference>
<feature type="region of interest" description="Disordered" evidence="1">
    <location>
        <begin position="164"/>
        <end position="266"/>
    </location>
</feature>
<evidence type="ECO:0000313" key="3">
    <source>
        <dbReference type="Proteomes" id="UP001156389"/>
    </source>
</evidence>
<gene>
    <name evidence="2" type="ORF">LHJ74_06855</name>
</gene>
<feature type="compositionally biased region" description="Low complexity" evidence="1">
    <location>
        <begin position="177"/>
        <end position="205"/>
    </location>
</feature>
<dbReference type="RefSeq" id="WP_260216651.1">
    <property type="nucleotide sequence ID" value="NZ_JAJAGO010000003.1"/>
</dbReference>
<evidence type="ECO:0000256" key="1">
    <source>
        <dbReference type="SAM" id="MobiDB-lite"/>
    </source>
</evidence>
<evidence type="ECO:0008006" key="4">
    <source>
        <dbReference type="Google" id="ProtNLM"/>
    </source>
</evidence>